<dbReference type="Pfam" id="PF12804">
    <property type="entry name" value="NTP_transf_3"/>
    <property type="match status" value="1"/>
</dbReference>
<dbReference type="InterPro" id="IPR025877">
    <property type="entry name" value="MobA-like_NTP_Trfase"/>
</dbReference>
<evidence type="ECO:0000259" key="1">
    <source>
        <dbReference type="Pfam" id="PF12804"/>
    </source>
</evidence>
<dbReference type="Gene3D" id="3.90.550.10">
    <property type="entry name" value="Spore Coat Polysaccharide Biosynthesis Protein SpsA, Chain A"/>
    <property type="match status" value="1"/>
</dbReference>
<dbReference type="EMBL" id="BJCE01000079">
    <property type="protein sequence ID" value="GCL37473.1"/>
    <property type="molecule type" value="Genomic_DNA"/>
</dbReference>
<organism evidence="2 3">
    <name type="scientific">Sphaerospermopsis reniformis</name>
    <dbReference type="NCBI Taxonomy" id="531300"/>
    <lineage>
        <taxon>Bacteria</taxon>
        <taxon>Bacillati</taxon>
        <taxon>Cyanobacteriota</taxon>
        <taxon>Cyanophyceae</taxon>
        <taxon>Nostocales</taxon>
        <taxon>Aphanizomenonaceae</taxon>
        <taxon>Sphaerospermopsis</taxon>
    </lineage>
</organism>
<dbReference type="InterPro" id="IPR029044">
    <property type="entry name" value="Nucleotide-diphossugar_trans"/>
</dbReference>
<proteinExistence type="predicted"/>
<dbReference type="Proteomes" id="UP000300142">
    <property type="component" value="Unassembled WGS sequence"/>
</dbReference>
<accession>A0A480A184</accession>
<dbReference type="GO" id="GO:0016779">
    <property type="term" value="F:nucleotidyltransferase activity"/>
    <property type="evidence" value="ECO:0007669"/>
    <property type="project" value="UniProtKB-ARBA"/>
</dbReference>
<evidence type="ECO:0000313" key="3">
    <source>
        <dbReference type="Proteomes" id="UP000300142"/>
    </source>
</evidence>
<keyword evidence="3" id="KW-1185">Reference proteome</keyword>
<reference evidence="3" key="1">
    <citation type="submission" date="2019-02" db="EMBL/GenBank/DDBJ databases">
        <title>Draft genome sequence of Sphaerospermopsis reniformis NIES-1949.</title>
        <authorList>
            <person name="Yamaguchi H."/>
            <person name="Suzuki S."/>
            <person name="Kawachi M."/>
        </authorList>
    </citation>
    <scope>NUCLEOTIDE SEQUENCE [LARGE SCALE GENOMIC DNA]</scope>
    <source>
        <strain evidence="3">NIES-1949</strain>
    </source>
</reference>
<evidence type="ECO:0000313" key="2">
    <source>
        <dbReference type="EMBL" id="GCL37473.1"/>
    </source>
</evidence>
<dbReference type="PANTHER" id="PTHR43777:SF1">
    <property type="entry name" value="MOLYBDENUM COFACTOR CYTIDYLYLTRANSFERASE"/>
    <property type="match status" value="1"/>
</dbReference>
<protein>
    <recommendedName>
        <fullName evidence="1">MobA-like NTP transferase domain-containing protein</fullName>
    </recommendedName>
</protein>
<dbReference type="AlphaFoldDB" id="A0A480A184"/>
<dbReference type="RefSeq" id="WP_096569867.1">
    <property type="nucleotide sequence ID" value="NZ_BJCE01000079.1"/>
</dbReference>
<gene>
    <name evidence="2" type="ORF">SR1949_25840</name>
</gene>
<dbReference type="CDD" id="cd04182">
    <property type="entry name" value="GT_2_like_f"/>
    <property type="match status" value="1"/>
</dbReference>
<feature type="domain" description="MobA-like NTP transferase" evidence="1">
    <location>
        <begin position="19"/>
        <end position="181"/>
    </location>
</feature>
<name>A0A480A184_9CYAN</name>
<dbReference type="SUPFAM" id="SSF53448">
    <property type="entry name" value="Nucleotide-diphospho-sugar transferases"/>
    <property type="match status" value="1"/>
</dbReference>
<sequence length="211" mass="23382">MSNYQLPITNYQLPNVGIIILAAGASTRMGSPKQLLSYQGESLVNKTIKQAIASVCHPVMLVLGANSESILSQLEQIQLPNLIIVENPDWQLGMSASICWGMTALVDNYPTIEAVVITVCDQPFLNAEIINNLVESYHSTNQQIIACEYADTLGVPVLFSRKYFSELANLTQDMGARKLIKIYKNDVFSIRFPLGAIDIDTPQDYQKLLEN</sequence>
<dbReference type="PANTHER" id="PTHR43777">
    <property type="entry name" value="MOLYBDENUM COFACTOR CYTIDYLYLTRANSFERASE"/>
    <property type="match status" value="1"/>
</dbReference>
<comment type="caution">
    <text evidence="2">The sequence shown here is derived from an EMBL/GenBank/DDBJ whole genome shotgun (WGS) entry which is preliminary data.</text>
</comment>